<keyword evidence="2" id="KW-1185">Reference proteome</keyword>
<dbReference type="Gene3D" id="3.40.50.10810">
    <property type="entry name" value="Tandem AAA-ATPase domain"/>
    <property type="match status" value="1"/>
</dbReference>
<dbReference type="GeneID" id="70130003"/>
<comment type="caution">
    <text evidence="1">The sequence shown here is derived from an EMBL/GenBank/DDBJ whole genome shotgun (WGS) entry which is preliminary data.</text>
</comment>
<name>A0A9P8RF66_9PEZI</name>
<sequence>MVLNGVDPYFGEVQVIRPDESSVTALKAFIQTKDPSMRSFMASPSLKEKSLVRGALLANNVGTGKTITVISLIILHYFDLCKKKAVGEAFKARPTCLQVTVGLIGQTIDELFKHFGGLIDILSYYGSPGEFKGIRATITSIVDKWTDWTAETSRYKTVTGDPRIDV</sequence>
<organism evidence="1 2">
    <name type="scientific">Truncatella angustata</name>
    <dbReference type="NCBI Taxonomy" id="152316"/>
    <lineage>
        <taxon>Eukaryota</taxon>
        <taxon>Fungi</taxon>
        <taxon>Dikarya</taxon>
        <taxon>Ascomycota</taxon>
        <taxon>Pezizomycotina</taxon>
        <taxon>Sordariomycetes</taxon>
        <taxon>Xylariomycetidae</taxon>
        <taxon>Amphisphaeriales</taxon>
        <taxon>Sporocadaceae</taxon>
        <taxon>Truncatella</taxon>
    </lineage>
</organism>
<dbReference type="InterPro" id="IPR027417">
    <property type="entry name" value="P-loop_NTPase"/>
</dbReference>
<dbReference type="OrthoDB" id="5245693at2759"/>
<accession>A0A9P8RF66</accession>
<dbReference type="AlphaFoldDB" id="A0A9P8RF66"/>
<protein>
    <submittedName>
        <fullName evidence="1">Uncharacterized protein</fullName>
    </submittedName>
</protein>
<dbReference type="SUPFAM" id="SSF52540">
    <property type="entry name" value="P-loop containing nucleoside triphosphate hydrolases"/>
    <property type="match status" value="1"/>
</dbReference>
<gene>
    <name evidence="1" type="ORF">BKA67DRAFT_542437</name>
</gene>
<dbReference type="Proteomes" id="UP000758603">
    <property type="component" value="Unassembled WGS sequence"/>
</dbReference>
<evidence type="ECO:0000313" key="1">
    <source>
        <dbReference type="EMBL" id="KAH6643487.1"/>
    </source>
</evidence>
<dbReference type="RefSeq" id="XP_045951417.1">
    <property type="nucleotide sequence ID" value="XM_046101111.1"/>
</dbReference>
<dbReference type="EMBL" id="JAGPXC010000013">
    <property type="protein sequence ID" value="KAH6643487.1"/>
    <property type="molecule type" value="Genomic_DNA"/>
</dbReference>
<dbReference type="InterPro" id="IPR038718">
    <property type="entry name" value="SNF2-like_sf"/>
</dbReference>
<evidence type="ECO:0000313" key="2">
    <source>
        <dbReference type="Proteomes" id="UP000758603"/>
    </source>
</evidence>
<reference evidence="1" key="1">
    <citation type="journal article" date="2021" name="Nat. Commun.">
        <title>Genetic determinants of endophytism in the Arabidopsis root mycobiome.</title>
        <authorList>
            <person name="Mesny F."/>
            <person name="Miyauchi S."/>
            <person name="Thiergart T."/>
            <person name="Pickel B."/>
            <person name="Atanasova L."/>
            <person name="Karlsson M."/>
            <person name="Huettel B."/>
            <person name="Barry K.W."/>
            <person name="Haridas S."/>
            <person name="Chen C."/>
            <person name="Bauer D."/>
            <person name="Andreopoulos W."/>
            <person name="Pangilinan J."/>
            <person name="LaButti K."/>
            <person name="Riley R."/>
            <person name="Lipzen A."/>
            <person name="Clum A."/>
            <person name="Drula E."/>
            <person name="Henrissat B."/>
            <person name="Kohler A."/>
            <person name="Grigoriev I.V."/>
            <person name="Martin F.M."/>
            <person name="Hacquard S."/>
        </authorList>
    </citation>
    <scope>NUCLEOTIDE SEQUENCE</scope>
    <source>
        <strain evidence="1">MPI-SDFR-AT-0073</strain>
    </source>
</reference>
<proteinExistence type="predicted"/>